<dbReference type="Proteomes" id="UP000001400">
    <property type="component" value="Chromosome"/>
</dbReference>
<feature type="transmembrane region" description="Helical" evidence="1">
    <location>
        <begin position="30"/>
        <end position="46"/>
    </location>
</feature>
<evidence type="ECO:0000256" key="1">
    <source>
        <dbReference type="SAM" id="Phobius"/>
    </source>
</evidence>
<dbReference type="AlphaFoldDB" id="D3TC69"/>
<dbReference type="KEGG" id="abi:Aboo_0343"/>
<sequence length="168" mass="19503">MRKIGRGWLFLISYYALLLIAPLGDVRLTFLTGLMIGLSLLFLYFYKVIKDEILFYIYNFMAILGIVFSLGDYNPYSPLVIGIAYLMLTLIFLHMVYARFVPMFGMVRRDTIIYTLLSLPLAYLSIYLFLVYPIGYGFFGMFFLVILIVFLLYFLMRSPKSKKGSNSS</sequence>
<keyword evidence="1" id="KW-1133">Transmembrane helix</keyword>
<dbReference type="EMBL" id="CP001941">
    <property type="protein sequence ID" value="ADD08154.1"/>
    <property type="molecule type" value="Genomic_DNA"/>
</dbReference>
<dbReference type="RefSeq" id="WP_012997111.1">
    <property type="nucleotide sequence ID" value="NC_013926.1"/>
</dbReference>
<gene>
    <name evidence="2" type="ordered locus">Aboo_0343</name>
</gene>
<feature type="transmembrane region" description="Helical" evidence="1">
    <location>
        <begin position="112"/>
        <end position="130"/>
    </location>
</feature>
<accession>D3TC69</accession>
<keyword evidence="1" id="KW-0472">Membrane</keyword>
<keyword evidence="3" id="KW-1185">Reference proteome</keyword>
<reference evidence="2" key="1">
    <citation type="submission" date="2010-02" db="EMBL/GenBank/DDBJ databases">
        <title>Complete sequence of Aciduliprofundum boonei T469.</title>
        <authorList>
            <consortium name="US DOE Joint Genome Institute"/>
            <person name="Lucas S."/>
            <person name="Copeland A."/>
            <person name="Lapidus A."/>
            <person name="Cheng J.-F."/>
            <person name="Bruce D."/>
            <person name="Goodwin L."/>
            <person name="Pitluck S."/>
            <person name="Saunders E."/>
            <person name="Detter J.C."/>
            <person name="Han C."/>
            <person name="Tapia R."/>
            <person name="Land M."/>
            <person name="Hauser L."/>
            <person name="Kyrpides N."/>
            <person name="Mikhailova N."/>
            <person name="Flores G."/>
            <person name="Reysenbach A.-L."/>
            <person name="Woyke T."/>
        </authorList>
    </citation>
    <scope>NUCLEOTIDE SEQUENCE</scope>
    <source>
        <strain evidence="2">T469</strain>
    </source>
</reference>
<dbReference type="HOGENOM" id="CLU_1607052_0_0_2"/>
<keyword evidence="1" id="KW-0812">Transmembrane</keyword>
<feature type="transmembrane region" description="Helical" evidence="1">
    <location>
        <begin position="136"/>
        <end position="156"/>
    </location>
</feature>
<feature type="transmembrane region" description="Helical" evidence="1">
    <location>
        <begin position="76"/>
        <end position="100"/>
    </location>
</feature>
<feature type="transmembrane region" description="Helical" evidence="1">
    <location>
        <begin position="7"/>
        <end position="24"/>
    </location>
</feature>
<name>D3TC69_ACIB4</name>
<organism evidence="2 3">
    <name type="scientific">Aciduliprofundum boonei (strain DSM 19572 / T469)</name>
    <dbReference type="NCBI Taxonomy" id="439481"/>
    <lineage>
        <taxon>Archaea</taxon>
        <taxon>Methanobacteriati</taxon>
        <taxon>Thermoplasmatota</taxon>
        <taxon>DHVE2 group</taxon>
        <taxon>Candidatus Aciduliprofundum</taxon>
    </lineage>
</organism>
<evidence type="ECO:0000313" key="3">
    <source>
        <dbReference type="Proteomes" id="UP000001400"/>
    </source>
</evidence>
<proteinExistence type="predicted"/>
<protein>
    <submittedName>
        <fullName evidence="2">Uncharacterized protein</fullName>
    </submittedName>
</protein>
<dbReference type="GeneID" id="8827285"/>
<evidence type="ECO:0000313" key="2">
    <source>
        <dbReference type="EMBL" id="ADD08154.1"/>
    </source>
</evidence>
<feature type="transmembrane region" description="Helical" evidence="1">
    <location>
        <begin position="53"/>
        <end position="70"/>
    </location>
</feature>